<feature type="region of interest" description="Disordered" evidence="1">
    <location>
        <begin position="1"/>
        <end position="187"/>
    </location>
</feature>
<feature type="compositionally biased region" description="Polar residues" evidence="1">
    <location>
        <begin position="161"/>
        <end position="170"/>
    </location>
</feature>
<feature type="compositionally biased region" description="Polar residues" evidence="1">
    <location>
        <begin position="104"/>
        <end position="113"/>
    </location>
</feature>
<feature type="compositionally biased region" description="Pro residues" evidence="1">
    <location>
        <begin position="114"/>
        <end position="128"/>
    </location>
</feature>
<proteinExistence type="predicted"/>
<dbReference type="AlphaFoldDB" id="A0A0A9EB00"/>
<name>A0A0A9EB00_ARUDO</name>
<organism evidence="2">
    <name type="scientific">Arundo donax</name>
    <name type="common">Giant reed</name>
    <name type="synonym">Donax arundinaceus</name>
    <dbReference type="NCBI Taxonomy" id="35708"/>
    <lineage>
        <taxon>Eukaryota</taxon>
        <taxon>Viridiplantae</taxon>
        <taxon>Streptophyta</taxon>
        <taxon>Embryophyta</taxon>
        <taxon>Tracheophyta</taxon>
        <taxon>Spermatophyta</taxon>
        <taxon>Magnoliopsida</taxon>
        <taxon>Liliopsida</taxon>
        <taxon>Poales</taxon>
        <taxon>Poaceae</taxon>
        <taxon>PACMAD clade</taxon>
        <taxon>Arundinoideae</taxon>
        <taxon>Arundineae</taxon>
        <taxon>Arundo</taxon>
    </lineage>
</organism>
<dbReference type="EMBL" id="GBRH01204748">
    <property type="protein sequence ID" value="JAD93147.1"/>
    <property type="molecule type" value="Transcribed_RNA"/>
</dbReference>
<feature type="compositionally biased region" description="Basic and acidic residues" evidence="1">
    <location>
        <begin position="59"/>
        <end position="75"/>
    </location>
</feature>
<evidence type="ECO:0000313" key="2">
    <source>
        <dbReference type="EMBL" id="JAD93147.1"/>
    </source>
</evidence>
<feature type="compositionally biased region" description="Polar residues" evidence="1">
    <location>
        <begin position="1"/>
        <end position="14"/>
    </location>
</feature>
<reference evidence="2" key="2">
    <citation type="journal article" date="2015" name="Data Brief">
        <title>Shoot transcriptome of the giant reed, Arundo donax.</title>
        <authorList>
            <person name="Barrero R.A."/>
            <person name="Guerrero F.D."/>
            <person name="Moolhuijzen P."/>
            <person name="Goolsby J.A."/>
            <person name="Tidwell J."/>
            <person name="Bellgard S.E."/>
            <person name="Bellgard M.I."/>
        </authorList>
    </citation>
    <scope>NUCLEOTIDE SEQUENCE</scope>
    <source>
        <tissue evidence="2">Shoot tissue taken approximately 20 cm above the soil surface</tissue>
    </source>
</reference>
<accession>A0A0A9EB00</accession>
<evidence type="ECO:0000256" key="1">
    <source>
        <dbReference type="SAM" id="MobiDB-lite"/>
    </source>
</evidence>
<sequence>MPYQTIMNGTSYPNGSHHMGLLGVPSRLEQPAGRPGWHVPTDNVPNGQVPAHASSSRHYQHERSGPSQYERDNHGRQQSNSYSRNSHHDSRGRIPPPSVHHQNRGNPYSSHPATPSPGPGQYGQPPPAYAGGYGGGYQPAPYGVQQWQQRPYGGGAPPTRPNSHQSQNRYGTLDRSSNRRPSGHGRY</sequence>
<reference evidence="2" key="1">
    <citation type="submission" date="2014-09" db="EMBL/GenBank/DDBJ databases">
        <authorList>
            <person name="Magalhaes I.L.F."/>
            <person name="Oliveira U."/>
            <person name="Santos F.R."/>
            <person name="Vidigal T.H.D.A."/>
            <person name="Brescovit A.D."/>
            <person name="Santos A.J."/>
        </authorList>
    </citation>
    <scope>NUCLEOTIDE SEQUENCE</scope>
    <source>
        <tissue evidence="2">Shoot tissue taken approximately 20 cm above the soil surface</tissue>
    </source>
</reference>
<protein>
    <submittedName>
        <fullName evidence="2">Uncharacterized protein</fullName>
    </submittedName>
</protein>